<comment type="caution">
    <text evidence="8">The sequence shown here is derived from an EMBL/GenBank/DDBJ whole genome shotgun (WGS) entry which is preliminary data.</text>
</comment>
<evidence type="ECO:0000313" key="8">
    <source>
        <dbReference type="EMBL" id="KCZ90567.1"/>
    </source>
</evidence>
<dbReference type="Gene3D" id="3.30.1490.480">
    <property type="entry name" value="Endolytic murein transglycosylase"/>
    <property type="match status" value="1"/>
</dbReference>
<dbReference type="PANTHER" id="PTHR30518">
    <property type="entry name" value="ENDOLYTIC MUREIN TRANSGLYCOSYLASE"/>
    <property type="match status" value="1"/>
</dbReference>
<evidence type="ECO:0000256" key="7">
    <source>
        <dbReference type="HAMAP-Rule" id="MF_02065"/>
    </source>
</evidence>
<dbReference type="Pfam" id="PF02618">
    <property type="entry name" value="YceG"/>
    <property type="match status" value="1"/>
</dbReference>
<feature type="transmembrane region" description="Helical" evidence="7">
    <location>
        <begin position="7"/>
        <end position="29"/>
    </location>
</feature>
<feature type="site" description="Important for catalytic activity" evidence="7">
    <location>
        <position position="211"/>
    </location>
</feature>
<proteinExistence type="inferred from homology"/>
<evidence type="ECO:0000256" key="4">
    <source>
        <dbReference type="ARBA" id="ARBA00023136"/>
    </source>
</evidence>
<gene>
    <name evidence="7" type="primary">mltG</name>
    <name evidence="8" type="ORF">HHI_13550</name>
</gene>
<keyword evidence="2 7" id="KW-0812">Transmembrane</keyword>
<dbReference type="InterPro" id="IPR003770">
    <property type="entry name" value="MLTG-like"/>
</dbReference>
<protein>
    <recommendedName>
        <fullName evidence="7">Endolytic murein transglycosylase</fullName>
        <ecNumber evidence="7">4.2.2.29</ecNumber>
    </recommendedName>
    <alternativeName>
        <fullName evidence="7">Peptidoglycan lytic transglycosylase</fullName>
    </alternativeName>
    <alternativeName>
        <fullName evidence="7">Peptidoglycan polymerization terminase</fullName>
    </alternativeName>
</protein>
<keyword evidence="1 7" id="KW-1003">Cell membrane</keyword>
<dbReference type="HAMAP" id="MF_02065">
    <property type="entry name" value="MltG"/>
    <property type="match status" value="1"/>
</dbReference>
<evidence type="ECO:0000313" key="9">
    <source>
        <dbReference type="Proteomes" id="UP000025061"/>
    </source>
</evidence>
<dbReference type="Proteomes" id="UP000025061">
    <property type="component" value="Unassembled WGS sequence"/>
</dbReference>
<comment type="function">
    <text evidence="7">Functions as a peptidoglycan terminase that cleaves nascent peptidoglycan strands endolytically to terminate their elongation.</text>
</comment>
<sequence>MGFLRTLFAWVFVLAFIAAAAVVAGWVWLNNEMTRPGPLQQEVVFMVSEGDTLTAVAGRLEAEGIIKDDRILLLKSRIDEEMQSEIPHVKAGEYILDPAISMAAVLAILTEGRSVLHKITLPEGRTTAQLLRIIETDETLEGEMPEVLPEEGTLLPDTYMFHRGMTRQALIEKVQKAQADVLAELWPERQEGLLLETPYEAVILASIVEKESGIAAERDEIAALFTTRMKRGMRLQSDPTIIYGISKGEPLYNKQGQRRTLYRSEIDRPTEWNTYQIDGLPKTPICNPGREAIAAVLNPPETEYIFFVADGKGGHLFAKTLAEHNRNVAAYRAYERGEIERERAN</sequence>
<name>A0A059FIZ6_9PROT</name>
<dbReference type="PANTHER" id="PTHR30518:SF2">
    <property type="entry name" value="ENDOLYTIC MUREIN TRANSGLYCOSYLASE"/>
    <property type="match status" value="1"/>
</dbReference>
<dbReference type="RefSeq" id="WP_011647150.1">
    <property type="nucleotide sequence ID" value="NZ_ARYI01000012.1"/>
</dbReference>
<comment type="catalytic activity">
    <reaction evidence="7">
        <text>a peptidoglycan chain = a peptidoglycan chain with N-acetyl-1,6-anhydromuramyl-[peptide] at the reducing end + a peptidoglycan chain with N-acetylglucosamine at the non-reducing end.</text>
        <dbReference type="EC" id="4.2.2.29"/>
    </reaction>
</comment>
<organism evidence="8 9">
    <name type="scientific">Hyphomonas hirschiana VP5</name>
    <dbReference type="NCBI Taxonomy" id="1280951"/>
    <lineage>
        <taxon>Bacteria</taxon>
        <taxon>Pseudomonadati</taxon>
        <taxon>Pseudomonadota</taxon>
        <taxon>Alphaproteobacteria</taxon>
        <taxon>Hyphomonadales</taxon>
        <taxon>Hyphomonadaceae</taxon>
        <taxon>Hyphomonas</taxon>
    </lineage>
</organism>
<evidence type="ECO:0000256" key="2">
    <source>
        <dbReference type="ARBA" id="ARBA00022692"/>
    </source>
</evidence>
<comment type="similarity">
    <text evidence="7">Belongs to the transglycosylase MltG family.</text>
</comment>
<keyword evidence="9" id="KW-1185">Reference proteome</keyword>
<accession>A0A059FIZ6</accession>
<dbReference type="GO" id="GO:0008932">
    <property type="term" value="F:lytic endotransglycosylase activity"/>
    <property type="evidence" value="ECO:0007669"/>
    <property type="project" value="UniProtKB-UniRule"/>
</dbReference>
<dbReference type="CDD" id="cd08010">
    <property type="entry name" value="MltG_like"/>
    <property type="match status" value="1"/>
</dbReference>
<dbReference type="OrthoDB" id="9814591at2"/>
<reference evidence="8 9" key="1">
    <citation type="submission" date="2013-04" db="EMBL/GenBank/DDBJ databases">
        <title>Hyphomonas hirschiana VP5 Genome Sequencing.</title>
        <authorList>
            <person name="Lai Q."/>
            <person name="Shao Z."/>
        </authorList>
    </citation>
    <scope>NUCLEOTIDE SEQUENCE [LARGE SCALE GENOMIC DNA]</scope>
    <source>
        <strain evidence="8 9">VP5</strain>
    </source>
</reference>
<evidence type="ECO:0000256" key="6">
    <source>
        <dbReference type="ARBA" id="ARBA00023316"/>
    </source>
</evidence>
<dbReference type="GO" id="GO:0005886">
    <property type="term" value="C:plasma membrane"/>
    <property type="evidence" value="ECO:0007669"/>
    <property type="project" value="UniProtKB-SubCell"/>
</dbReference>
<keyword evidence="6 7" id="KW-0961">Cell wall biogenesis/degradation</keyword>
<dbReference type="GO" id="GO:0009252">
    <property type="term" value="P:peptidoglycan biosynthetic process"/>
    <property type="evidence" value="ECO:0007669"/>
    <property type="project" value="UniProtKB-UniRule"/>
</dbReference>
<keyword evidence="7" id="KW-0997">Cell inner membrane</keyword>
<dbReference type="Gene3D" id="3.30.160.60">
    <property type="entry name" value="Classic Zinc Finger"/>
    <property type="match status" value="1"/>
</dbReference>
<keyword evidence="4 7" id="KW-0472">Membrane</keyword>
<dbReference type="AlphaFoldDB" id="A0A059FIZ6"/>
<comment type="subcellular location">
    <subcellularLocation>
        <location evidence="7">Cell inner membrane</location>
        <topology evidence="7">Single-pass membrane protein</topology>
    </subcellularLocation>
</comment>
<keyword evidence="5 7" id="KW-0456">Lyase</keyword>
<dbReference type="EMBL" id="ARYI01000012">
    <property type="protein sequence ID" value="KCZ90567.1"/>
    <property type="molecule type" value="Genomic_DNA"/>
</dbReference>
<evidence type="ECO:0000256" key="5">
    <source>
        <dbReference type="ARBA" id="ARBA00023239"/>
    </source>
</evidence>
<dbReference type="EC" id="4.2.2.29" evidence="7"/>
<evidence type="ECO:0000256" key="3">
    <source>
        <dbReference type="ARBA" id="ARBA00022989"/>
    </source>
</evidence>
<dbReference type="GO" id="GO:0071555">
    <property type="term" value="P:cell wall organization"/>
    <property type="evidence" value="ECO:0007669"/>
    <property type="project" value="UniProtKB-KW"/>
</dbReference>
<dbReference type="PATRIC" id="fig|1280951.3.peg.2728"/>
<keyword evidence="3 7" id="KW-1133">Transmembrane helix</keyword>
<dbReference type="NCBIfam" id="TIGR00247">
    <property type="entry name" value="endolytic transglycosylase MltG"/>
    <property type="match status" value="1"/>
</dbReference>
<evidence type="ECO:0000256" key="1">
    <source>
        <dbReference type="ARBA" id="ARBA00022475"/>
    </source>
</evidence>